<name>A0AAD5UTK3_9APHY</name>
<comment type="caution">
    <text evidence="2">The sequence shown here is derived from an EMBL/GenBank/DDBJ whole genome shotgun (WGS) entry which is preliminary data.</text>
</comment>
<dbReference type="Proteomes" id="UP001212997">
    <property type="component" value="Unassembled WGS sequence"/>
</dbReference>
<dbReference type="AlphaFoldDB" id="A0AAD5UTK3"/>
<organism evidence="2 3">
    <name type="scientific">Meripilus lineatus</name>
    <dbReference type="NCBI Taxonomy" id="2056292"/>
    <lineage>
        <taxon>Eukaryota</taxon>
        <taxon>Fungi</taxon>
        <taxon>Dikarya</taxon>
        <taxon>Basidiomycota</taxon>
        <taxon>Agaricomycotina</taxon>
        <taxon>Agaricomycetes</taxon>
        <taxon>Polyporales</taxon>
        <taxon>Meripilaceae</taxon>
        <taxon>Meripilus</taxon>
    </lineage>
</organism>
<protein>
    <submittedName>
        <fullName evidence="2">Uncharacterized protein</fullName>
    </submittedName>
</protein>
<feature type="region of interest" description="Disordered" evidence="1">
    <location>
        <begin position="62"/>
        <end position="86"/>
    </location>
</feature>
<sequence length="86" mass="9516">MNPEWRHRRIVDLTEEELAEFMGPSEHVAPGVKRIVDKIRASPDHLGSITCLMVECLKKQAGPYPYTGKGKGKEKDAGQGASRPQS</sequence>
<evidence type="ECO:0000256" key="1">
    <source>
        <dbReference type="SAM" id="MobiDB-lite"/>
    </source>
</evidence>
<evidence type="ECO:0000313" key="2">
    <source>
        <dbReference type="EMBL" id="KAJ3476310.1"/>
    </source>
</evidence>
<reference evidence="2" key="1">
    <citation type="submission" date="2022-07" db="EMBL/GenBank/DDBJ databases">
        <title>Genome Sequence of Physisporinus lineatus.</title>
        <authorList>
            <person name="Buettner E."/>
        </authorList>
    </citation>
    <scope>NUCLEOTIDE SEQUENCE</scope>
    <source>
        <strain evidence="2">VT162</strain>
    </source>
</reference>
<accession>A0AAD5UTK3</accession>
<dbReference type="EMBL" id="JANAWD010000724">
    <property type="protein sequence ID" value="KAJ3476310.1"/>
    <property type="molecule type" value="Genomic_DNA"/>
</dbReference>
<proteinExistence type="predicted"/>
<keyword evidence="3" id="KW-1185">Reference proteome</keyword>
<evidence type="ECO:0000313" key="3">
    <source>
        <dbReference type="Proteomes" id="UP001212997"/>
    </source>
</evidence>
<gene>
    <name evidence="2" type="ORF">NLI96_g11248</name>
</gene>